<accession>A0ABT0CCB0</accession>
<reference evidence="1" key="1">
    <citation type="submission" date="2021-02" db="EMBL/GenBank/DDBJ databases">
        <title>The CRISPR/cas machinery reduction and long-range gene transfer in the hot spring cyanobacterium Synechococcus.</title>
        <authorList>
            <person name="Dvorak P."/>
            <person name="Jahodarova E."/>
            <person name="Hasler P."/>
            <person name="Poulickova A."/>
        </authorList>
    </citation>
    <scope>NUCLEOTIDE SEQUENCE</scope>
    <source>
        <strain evidence="1">Rupite</strain>
    </source>
</reference>
<comment type="caution">
    <text evidence="1">The sequence shown here is derived from an EMBL/GenBank/DDBJ whole genome shotgun (WGS) entry which is preliminary data.</text>
</comment>
<dbReference type="SUPFAM" id="SSF53098">
    <property type="entry name" value="Ribonuclease H-like"/>
    <property type="match status" value="1"/>
</dbReference>
<name>A0ABT0CCB0_THEVL</name>
<sequence>MVSDEPTHLHTFQEYGLRFDIEEAFLDDQSNGWNLQKSQIRSVCALSRLWFLLAIATLYVTAQGVEVVASGKRRWVDPHWFRGNSYFRIGWDWVKAALENSWQLIHHARFTCNRDPEPTMASRKQHDQRTYRIEFKIHTYCYVTD</sequence>
<organism evidence="1 2">
    <name type="scientific">Thermostichus vulcanus str. 'Rupite'</name>
    <dbReference type="NCBI Taxonomy" id="2813851"/>
    <lineage>
        <taxon>Bacteria</taxon>
        <taxon>Bacillati</taxon>
        <taxon>Cyanobacteriota</taxon>
        <taxon>Cyanophyceae</taxon>
        <taxon>Thermostichales</taxon>
        <taxon>Thermostichaceae</taxon>
        <taxon>Thermostichus</taxon>
    </lineage>
</organism>
<dbReference type="EMBL" id="JAFIRA010000027">
    <property type="protein sequence ID" value="MCJ2543426.1"/>
    <property type="molecule type" value="Genomic_DNA"/>
</dbReference>
<proteinExistence type="predicted"/>
<evidence type="ECO:0000313" key="2">
    <source>
        <dbReference type="Proteomes" id="UP000830835"/>
    </source>
</evidence>
<keyword evidence="2" id="KW-1185">Reference proteome</keyword>
<dbReference type="InterPro" id="IPR012337">
    <property type="entry name" value="RNaseH-like_sf"/>
</dbReference>
<protein>
    <submittedName>
        <fullName evidence="1">Uncharacterized protein</fullName>
    </submittedName>
</protein>
<evidence type="ECO:0000313" key="1">
    <source>
        <dbReference type="EMBL" id="MCJ2543426.1"/>
    </source>
</evidence>
<gene>
    <name evidence="1" type="ORF">JX360_10985</name>
</gene>
<dbReference type="Proteomes" id="UP000830835">
    <property type="component" value="Unassembled WGS sequence"/>
</dbReference>